<sequence length="815" mass="86028">MISFTSIALICALRLAGFAGAAPAAIAQVPAPAVVPQVPAPAANPVGTGVIDAAAESGYWLANIKRQGTVAYGDSGFKVFRNVKDYGAKGDGATDDTAAINRAISDGNRCGKGCDSSTVTPALVYFPPGTYVVSKPIIQYYYTQLVGDATSLPVIKASAAFAGMAVIDADPYNDDGSNWFTNQNNFFRQIRNFVIDLTGMPPTAGAGIHWQVAQATSLQNIRFEMIQGGADNRQQGIFMDNGSGGFMGDLTFNGGNYGAFLGSQQFTTRNVTFNNCNTAIFMNWNWGWTLKGVTVNNCKVGLDMANGSPSQTGAGINQTVGSVLLMDSKFTGVQVGVNTSYSADSVPISGGSLYLDNVDFGGASVAVQRNTGEQILAGGAVVQSWAQGSIYKSGATNSGRQDNGVTLEPPNKPAGLLASDGSVFARSKPQYEGVPASAFVSVKSQGAKGDGVTDDTAAIQAAMNAITDGQILYFDHGAYIITDTVKVPNNIKITGEILPLILASGAKFADENNLVPVFQVGEAGQTGAVEMSDLIFGTAGNAPGATLMQWNLNGKAGDNGLWDVHFRVGGYAGTKLQSDTCSKSPQSDRSTPNPACIGAGLLFHATQSASAILENTWFWVADHELDLGDHNQIDIFNGRGVLLESQNPMWLYGTSSEHNVLYNYQLNKAKCVFMGLIQTETPYYQSNPTALVPFKAQTAINDPMFSDCTDNSCKKSWGLRIVDSEDVLVYGAGLYSFFENYAQTCVSGQDCQTNMVAIEGTSSNVHLFTLSTKASVNMVTNYVGGGGPGNNKAVNSVQDIDNRSNFCATLALWTL</sequence>
<protein>
    <submittedName>
        <fullName evidence="1">Uncharacterized protein</fullName>
    </submittedName>
</protein>
<organism evidence="1 2">
    <name type="scientific">Coniosporium uncinatum</name>
    <dbReference type="NCBI Taxonomy" id="93489"/>
    <lineage>
        <taxon>Eukaryota</taxon>
        <taxon>Fungi</taxon>
        <taxon>Dikarya</taxon>
        <taxon>Ascomycota</taxon>
        <taxon>Pezizomycotina</taxon>
        <taxon>Dothideomycetes</taxon>
        <taxon>Dothideomycetes incertae sedis</taxon>
        <taxon>Coniosporium</taxon>
    </lineage>
</organism>
<gene>
    <name evidence="1" type="ORF">LTS18_010646</name>
</gene>
<reference evidence="1" key="1">
    <citation type="submission" date="2024-09" db="EMBL/GenBank/DDBJ databases">
        <title>Black Yeasts Isolated from many extreme environments.</title>
        <authorList>
            <person name="Coleine C."/>
            <person name="Stajich J.E."/>
            <person name="Selbmann L."/>
        </authorList>
    </citation>
    <scope>NUCLEOTIDE SEQUENCE</scope>
    <source>
        <strain evidence="1">CCFEE 5737</strain>
    </source>
</reference>
<accession>A0ACC3E028</accession>
<keyword evidence="2" id="KW-1185">Reference proteome</keyword>
<name>A0ACC3E028_9PEZI</name>
<comment type="caution">
    <text evidence="1">The sequence shown here is derived from an EMBL/GenBank/DDBJ whole genome shotgun (WGS) entry which is preliminary data.</text>
</comment>
<evidence type="ECO:0000313" key="1">
    <source>
        <dbReference type="EMBL" id="KAK3082229.1"/>
    </source>
</evidence>
<dbReference type="Proteomes" id="UP001186974">
    <property type="component" value="Unassembled WGS sequence"/>
</dbReference>
<evidence type="ECO:0000313" key="2">
    <source>
        <dbReference type="Proteomes" id="UP001186974"/>
    </source>
</evidence>
<dbReference type="EMBL" id="JAWDJW010000003">
    <property type="protein sequence ID" value="KAK3082229.1"/>
    <property type="molecule type" value="Genomic_DNA"/>
</dbReference>
<proteinExistence type="predicted"/>